<feature type="non-terminal residue" evidence="4">
    <location>
        <position position="1"/>
    </location>
</feature>
<comment type="similarity">
    <text evidence="1 2">Belongs to the DXO/Dom3Z family.</text>
</comment>
<dbReference type="GO" id="GO:0034353">
    <property type="term" value="F:mRNA 5'-diphosphatase activity"/>
    <property type="evidence" value="ECO:0007669"/>
    <property type="project" value="TreeGrafter"/>
</dbReference>
<comment type="cofactor">
    <cofactor evidence="2">
        <name>a divalent metal cation</name>
        <dbReference type="ChEBI" id="CHEBI:60240"/>
    </cofactor>
</comment>
<dbReference type="GO" id="GO:0004518">
    <property type="term" value="F:nuclease activity"/>
    <property type="evidence" value="ECO:0007669"/>
    <property type="project" value="UniProtKB-KW"/>
</dbReference>
<gene>
    <name evidence="4" type="ORF">IZO911_LOCUS32553</name>
</gene>
<keyword evidence="2" id="KW-0378">Hydrolase</keyword>
<dbReference type="InterPro" id="IPR013961">
    <property type="entry name" value="RAI1"/>
</dbReference>
<evidence type="ECO:0000313" key="4">
    <source>
        <dbReference type="EMBL" id="CAF1273395.1"/>
    </source>
</evidence>
<evidence type="ECO:0000313" key="5">
    <source>
        <dbReference type="Proteomes" id="UP000663860"/>
    </source>
</evidence>
<evidence type="ECO:0000256" key="2">
    <source>
        <dbReference type="RuleBase" id="RU367113"/>
    </source>
</evidence>
<name>A0A815BQ50_9BILA</name>
<feature type="domain" description="RAI1-like" evidence="3">
    <location>
        <begin position="208"/>
        <end position="356"/>
    </location>
</feature>
<dbReference type="GO" id="GO:0000166">
    <property type="term" value="F:nucleotide binding"/>
    <property type="evidence" value="ECO:0007669"/>
    <property type="project" value="UniProtKB-KW"/>
</dbReference>
<dbReference type="GO" id="GO:0000956">
    <property type="term" value="P:nuclear-transcribed mRNA catabolic process"/>
    <property type="evidence" value="ECO:0007669"/>
    <property type="project" value="TreeGrafter"/>
</dbReference>
<dbReference type="GO" id="GO:0005634">
    <property type="term" value="C:nucleus"/>
    <property type="evidence" value="ECO:0007669"/>
    <property type="project" value="UniProtKB-SubCell"/>
</dbReference>
<dbReference type="GO" id="GO:0003723">
    <property type="term" value="F:RNA binding"/>
    <property type="evidence" value="ECO:0007669"/>
    <property type="project" value="UniProtKB-KW"/>
</dbReference>
<proteinExistence type="inferred from homology"/>
<dbReference type="EC" id="3.6.1.-" evidence="2"/>
<dbReference type="PANTHER" id="PTHR12395">
    <property type="entry name" value="DOM-3 RELATED"/>
    <property type="match status" value="1"/>
</dbReference>
<dbReference type="PANTHER" id="PTHR12395:SF9">
    <property type="entry name" value="DECAPPING AND EXORIBONUCLEASE PROTEIN"/>
    <property type="match status" value="1"/>
</dbReference>
<dbReference type="EMBL" id="CAJNOE010000568">
    <property type="protein sequence ID" value="CAF1273395.1"/>
    <property type="molecule type" value="Genomic_DNA"/>
</dbReference>
<evidence type="ECO:0000256" key="1">
    <source>
        <dbReference type="ARBA" id="ARBA00006562"/>
    </source>
</evidence>
<comment type="function">
    <text evidence="2">Decapping enzyme for NAD-capped RNAs: specifically hydrolyzes the nicotinamide adenine dinucleotide (NAD) cap from a subset of RNAs by removing the entire NAD moiety from the 5'-end of an NAD-capped RNA.</text>
</comment>
<organism evidence="4 5">
    <name type="scientific">Adineta steineri</name>
    <dbReference type="NCBI Taxonomy" id="433720"/>
    <lineage>
        <taxon>Eukaryota</taxon>
        <taxon>Metazoa</taxon>
        <taxon>Spiralia</taxon>
        <taxon>Gnathifera</taxon>
        <taxon>Rotifera</taxon>
        <taxon>Eurotatoria</taxon>
        <taxon>Bdelloidea</taxon>
        <taxon>Adinetida</taxon>
        <taxon>Adinetidae</taxon>
        <taxon>Adineta</taxon>
    </lineage>
</organism>
<sequence>MEDEIMQATNSSHNAMGIKNYVIARFLYAVIDDVLLDLSDMKVSLDIYFTDDLFETLSRLYKTDHIDSSDTIQLLLGIIERRADDYNLPMDELLRRLCSRGADLNVQKHHHDRFQEPSEVVIDDDQNSNVSVIQNKRKKKLSDTYLAKFRGSFNLKWNHSHHPTDIPAYKKCTIIPARIPYYKKPKDGVAFPAEIPNLVIHQPDYVSILPLLISARHYQVDIQEYDIISERNSFRKIAMNKEDYVISVQKIGNTVFLRRHDERLDTMNDVGHRFERLCTPGYITKASYYQLIDGNIGKLRTLISAETDAVITNEHAIELKCSTYSNMNWNYLDQPWLQTFLTGVDVIVFGKRSRNDTDPQLEKIKYFL</sequence>
<keyword evidence="2" id="KW-0479">Metal-binding</keyword>
<feature type="non-terminal residue" evidence="4">
    <location>
        <position position="368"/>
    </location>
</feature>
<keyword evidence="2" id="KW-0540">Nuclease</keyword>
<keyword evidence="2" id="KW-0694">RNA-binding</keyword>
<comment type="caution">
    <text evidence="4">The sequence shown here is derived from an EMBL/GenBank/DDBJ whole genome shotgun (WGS) entry which is preliminary data.</text>
</comment>
<dbReference type="InterPro" id="IPR039039">
    <property type="entry name" value="RAI1-like_fam"/>
</dbReference>
<comment type="subcellular location">
    <subcellularLocation>
        <location evidence="2">Nucleus</location>
    </subcellularLocation>
</comment>
<keyword evidence="2" id="KW-0539">Nucleus</keyword>
<dbReference type="Proteomes" id="UP000663860">
    <property type="component" value="Unassembled WGS sequence"/>
</dbReference>
<accession>A0A815BQ50</accession>
<dbReference type="GO" id="GO:0046872">
    <property type="term" value="F:metal ion binding"/>
    <property type="evidence" value="ECO:0007669"/>
    <property type="project" value="UniProtKB-KW"/>
</dbReference>
<dbReference type="GO" id="GO:0110155">
    <property type="term" value="P:NAD-cap decapping"/>
    <property type="evidence" value="ECO:0007669"/>
    <property type="project" value="TreeGrafter"/>
</dbReference>
<protein>
    <recommendedName>
        <fullName evidence="2">Decapping nuclease</fullName>
        <ecNumber evidence="2">3.6.1.-</ecNumber>
    </recommendedName>
</protein>
<dbReference type="Pfam" id="PF08652">
    <property type="entry name" value="RAI1"/>
    <property type="match status" value="1"/>
</dbReference>
<evidence type="ECO:0000259" key="3">
    <source>
        <dbReference type="Pfam" id="PF08652"/>
    </source>
</evidence>
<dbReference type="AlphaFoldDB" id="A0A815BQ50"/>
<reference evidence="4" key="1">
    <citation type="submission" date="2021-02" db="EMBL/GenBank/DDBJ databases">
        <authorList>
            <person name="Nowell W R."/>
        </authorList>
    </citation>
    <scope>NUCLEOTIDE SEQUENCE</scope>
</reference>
<keyword evidence="2" id="KW-0547">Nucleotide-binding</keyword>
<dbReference type="GO" id="GO:0005829">
    <property type="term" value="C:cytosol"/>
    <property type="evidence" value="ECO:0007669"/>
    <property type="project" value="TreeGrafter"/>
</dbReference>